<evidence type="ECO:0000313" key="1">
    <source>
        <dbReference type="EMBL" id="CAK7344823.1"/>
    </source>
</evidence>
<dbReference type="EMBL" id="CAWUPB010001165">
    <property type="protein sequence ID" value="CAK7344823.1"/>
    <property type="molecule type" value="Genomic_DNA"/>
</dbReference>
<comment type="caution">
    <text evidence="1">The sequence shown here is derived from an EMBL/GenBank/DDBJ whole genome shotgun (WGS) entry which is preliminary data.</text>
</comment>
<keyword evidence="2" id="KW-1185">Reference proteome</keyword>
<reference evidence="1 2" key="1">
    <citation type="submission" date="2024-01" db="EMBL/GenBank/DDBJ databases">
        <authorList>
            <person name="Waweru B."/>
        </authorList>
    </citation>
    <scope>NUCLEOTIDE SEQUENCE [LARGE SCALE GENOMIC DNA]</scope>
</reference>
<protein>
    <recommendedName>
        <fullName evidence="3">Retrotransposon Copia-like N-terminal domain-containing protein</fullName>
    </recommendedName>
</protein>
<dbReference type="Proteomes" id="UP001314170">
    <property type="component" value="Unassembled WGS sequence"/>
</dbReference>
<gene>
    <name evidence="1" type="ORF">DCAF_LOCUS17965</name>
</gene>
<proteinExistence type="predicted"/>
<organism evidence="1 2">
    <name type="scientific">Dovyalis caffra</name>
    <dbReference type="NCBI Taxonomy" id="77055"/>
    <lineage>
        <taxon>Eukaryota</taxon>
        <taxon>Viridiplantae</taxon>
        <taxon>Streptophyta</taxon>
        <taxon>Embryophyta</taxon>
        <taxon>Tracheophyta</taxon>
        <taxon>Spermatophyta</taxon>
        <taxon>Magnoliopsida</taxon>
        <taxon>eudicotyledons</taxon>
        <taxon>Gunneridae</taxon>
        <taxon>Pentapetalae</taxon>
        <taxon>rosids</taxon>
        <taxon>fabids</taxon>
        <taxon>Malpighiales</taxon>
        <taxon>Salicaceae</taxon>
        <taxon>Flacourtieae</taxon>
        <taxon>Dovyalis</taxon>
    </lineage>
</organism>
<dbReference type="AlphaFoldDB" id="A0AAV1S4Z0"/>
<evidence type="ECO:0000313" key="2">
    <source>
        <dbReference type="Proteomes" id="UP001314170"/>
    </source>
</evidence>
<accession>A0AAV1S4Z0</accession>
<evidence type="ECO:0008006" key="3">
    <source>
        <dbReference type="Google" id="ProtNLM"/>
    </source>
</evidence>
<sequence>MKTCSRAQSLDLIMEHSNRISIKFDRKNYPLWEFRFRVFVERKDLFGVLDGNILEPTDAQEKSNERREMLDLSLGFSIP</sequence>
<name>A0AAV1S4Z0_9ROSI</name>